<feature type="region of interest" description="Disordered" evidence="1">
    <location>
        <begin position="106"/>
        <end position="174"/>
    </location>
</feature>
<dbReference type="Proteomes" id="UP000054549">
    <property type="component" value="Unassembled WGS sequence"/>
</dbReference>
<reference evidence="2 3" key="1">
    <citation type="submission" date="2014-04" db="EMBL/GenBank/DDBJ databases">
        <title>Evolutionary Origins and Diversification of the Mycorrhizal Mutualists.</title>
        <authorList>
            <consortium name="DOE Joint Genome Institute"/>
            <consortium name="Mycorrhizal Genomics Consortium"/>
            <person name="Kohler A."/>
            <person name="Kuo A."/>
            <person name="Nagy L.G."/>
            <person name="Floudas D."/>
            <person name="Copeland A."/>
            <person name="Barry K.W."/>
            <person name="Cichocki N."/>
            <person name="Veneault-Fourrey C."/>
            <person name="LaButti K."/>
            <person name="Lindquist E.A."/>
            <person name="Lipzen A."/>
            <person name="Lundell T."/>
            <person name="Morin E."/>
            <person name="Murat C."/>
            <person name="Riley R."/>
            <person name="Ohm R."/>
            <person name="Sun H."/>
            <person name="Tunlid A."/>
            <person name="Henrissat B."/>
            <person name="Grigoriev I.V."/>
            <person name="Hibbett D.S."/>
            <person name="Martin F."/>
        </authorList>
    </citation>
    <scope>NUCLEOTIDE SEQUENCE [LARGE SCALE GENOMIC DNA]</scope>
    <source>
        <strain evidence="2 3">Koide BX008</strain>
    </source>
</reference>
<gene>
    <name evidence="2" type="ORF">M378DRAFT_174066</name>
</gene>
<dbReference type="OrthoDB" id="3128047at2759"/>
<dbReference type="HOGENOM" id="CLU_073869_0_0_1"/>
<keyword evidence="3" id="KW-1185">Reference proteome</keyword>
<proteinExistence type="predicted"/>
<dbReference type="Gene3D" id="3.30.160.60">
    <property type="entry name" value="Classic Zinc Finger"/>
    <property type="match status" value="1"/>
</dbReference>
<evidence type="ECO:0008006" key="4">
    <source>
        <dbReference type="Google" id="ProtNLM"/>
    </source>
</evidence>
<organism evidence="2 3">
    <name type="scientific">Amanita muscaria (strain Koide BX008)</name>
    <dbReference type="NCBI Taxonomy" id="946122"/>
    <lineage>
        <taxon>Eukaryota</taxon>
        <taxon>Fungi</taxon>
        <taxon>Dikarya</taxon>
        <taxon>Basidiomycota</taxon>
        <taxon>Agaricomycotina</taxon>
        <taxon>Agaricomycetes</taxon>
        <taxon>Agaricomycetidae</taxon>
        <taxon>Agaricales</taxon>
        <taxon>Pluteineae</taxon>
        <taxon>Amanitaceae</taxon>
        <taxon>Amanita</taxon>
    </lineage>
</organism>
<name>A0A0C2SLI5_AMAMK</name>
<dbReference type="EMBL" id="KN818634">
    <property type="protein sequence ID" value="KIL54784.1"/>
    <property type="molecule type" value="Genomic_DNA"/>
</dbReference>
<evidence type="ECO:0000313" key="2">
    <source>
        <dbReference type="EMBL" id="KIL54784.1"/>
    </source>
</evidence>
<dbReference type="AlphaFoldDB" id="A0A0C2SLI5"/>
<dbReference type="InParanoid" id="A0A0C2SLI5"/>
<evidence type="ECO:0000313" key="3">
    <source>
        <dbReference type="Proteomes" id="UP000054549"/>
    </source>
</evidence>
<protein>
    <recommendedName>
        <fullName evidence="4">C2H2-type domain-containing protein</fullName>
    </recommendedName>
</protein>
<sequence length="244" mass="26622">MMAKPNIEDSATLPIPNGGTLLSFTELGFGGSDVDAFQYHLSQGLGMDILHHADALDAAGHPVSMKVAGQHQAWAALSHNMQTSMTEIGDESLPCAEVARYHDKRTITPTHATSPQSTNLDYGHAPEMGFGSARSGPPRQTPSPAALPYTSDNRDGHARSSVSAPPRNEVGGPTVLSFMSDGIKHHRCECGYKSARKGDIDHHLESLQHSERKYECSCGKKFTRYDSLNRHRKRKMQNSMGLRT</sequence>
<accession>A0A0C2SLI5</accession>
<evidence type="ECO:0000256" key="1">
    <source>
        <dbReference type="SAM" id="MobiDB-lite"/>
    </source>
</evidence>
<feature type="compositionally biased region" description="Polar residues" evidence="1">
    <location>
        <begin position="107"/>
        <end position="120"/>
    </location>
</feature>